<keyword evidence="5 7" id="KW-0648">Protein biosynthesis</keyword>
<dbReference type="Pfam" id="PF01399">
    <property type="entry name" value="PCI"/>
    <property type="match status" value="1"/>
</dbReference>
<dbReference type="Pfam" id="PF22591">
    <property type="entry name" value="eIF3a_PCI_TPR-like"/>
    <property type="match status" value="1"/>
</dbReference>
<dbReference type="GO" id="GO:0071541">
    <property type="term" value="C:eukaryotic translation initiation factor 3 complex, eIF3m"/>
    <property type="evidence" value="ECO:0007669"/>
    <property type="project" value="EnsemblFungi"/>
</dbReference>
<feature type="compositionally biased region" description="Basic and acidic residues" evidence="8">
    <location>
        <begin position="924"/>
        <end position="944"/>
    </location>
</feature>
<dbReference type="GO" id="GO:0071540">
    <property type="term" value="C:eukaryotic translation initiation factor 3 complex, eIF3e"/>
    <property type="evidence" value="ECO:0007669"/>
    <property type="project" value="EnsemblFungi"/>
</dbReference>
<comment type="subcellular location">
    <subcellularLocation>
        <location evidence="1 7">Cytoplasm</location>
    </subcellularLocation>
</comment>
<gene>
    <name evidence="7" type="primary">TIF32</name>
    <name evidence="10" type="ORF">PACTADRAFT_48746</name>
</gene>
<dbReference type="GO" id="GO:0003729">
    <property type="term" value="F:mRNA binding"/>
    <property type="evidence" value="ECO:0007669"/>
    <property type="project" value="TreeGrafter"/>
</dbReference>
<keyword evidence="4 7" id="KW-0694">RNA-binding</keyword>
<dbReference type="EMBL" id="KV454012">
    <property type="protein sequence ID" value="ODV96959.1"/>
    <property type="molecule type" value="Genomic_DNA"/>
</dbReference>
<dbReference type="Proteomes" id="UP000094236">
    <property type="component" value="Unassembled WGS sequence"/>
</dbReference>
<evidence type="ECO:0000256" key="4">
    <source>
        <dbReference type="ARBA" id="ARBA00022884"/>
    </source>
</evidence>
<evidence type="ECO:0000256" key="5">
    <source>
        <dbReference type="ARBA" id="ARBA00022917"/>
    </source>
</evidence>
<feature type="region of interest" description="Disordered" evidence="8">
    <location>
        <begin position="797"/>
        <end position="944"/>
    </location>
</feature>
<comment type="similarity">
    <text evidence="7">Belongs to the eIF-3 subunit A family.</text>
</comment>
<dbReference type="Gene3D" id="4.10.860.10">
    <property type="entry name" value="UVR domain"/>
    <property type="match status" value="1"/>
</dbReference>
<reference evidence="11" key="1">
    <citation type="submission" date="2016-05" db="EMBL/GenBank/DDBJ databases">
        <title>Comparative genomics of biotechnologically important yeasts.</title>
        <authorList>
            <consortium name="DOE Joint Genome Institute"/>
            <person name="Riley R."/>
            <person name="Haridas S."/>
            <person name="Wolfe K.H."/>
            <person name="Lopes M.R."/>
            <person name="Hittinger C.T."/>
            <person name="Goker M."/>
            <person name="Salamov A."/>
            <person name="Wisecaver J."/>
            <person name="Long T.M."/>
            <person name="Aerts A.L."/>
            <person name="Barry K."/>
            <person name="Choi C."/>
            <person name="Clum A."/>
            <person name="Coughlan A.Y."/>
            <person name="Deshpande S."/>
            <person name="Douglass A.P."/>
            <person name="Hanson S.J."/>
            <person name="Klenk H.-P."/>
            <person name="Labutti K."/>
            <person name="Lapidus A."/>
            <person name="Lindquist E."/>
            <person name="Lipzen A."/>
            <person name="Meier-Kolthoff J.P."/>
            <person name="Ohm R.A."/>
            <person name="Otillar R.P."/>
            <person name="Pangilinan J."/>
            <person name="Peng Y."/>
            <person name="Rokas A."/>
            <person name="Rosa C.A."/>
            <person name="Scheuner C."/>
            <person name="Sibirny A.A."/>
            <person name="Slot J.C."/>
            <person name="Stielow J.B."/>
            <person name="Sun H."/>
            <person name="Kurtzman C.P."/>
            <person name="Blackwell M."/>
            <person name="Grigoriev I.V."/>
            <person name="Jeffries T.W."/>
        </authorList>
    </citation>
    <scope>NUCLEOTIDE SEQUENCE [LARGE SCALE GENOMIC DNA]</scope>
    <source>
        <strain evidence="11">NRRL Y-2460</strain>
    </source>
</reference>
<proteinExistence type="inferred from homology"/>
<keyword evidence="6 7" id="KW-0175">Coiled coil</keyword>
<dbReference type="PANTHER" id="PTHR14005:SF0">
    <property type="entry name" value="EUKARYOTIC TRANSLATION INITIATION FACTOR 3 SUBUNIT A"/>
    <property type="match status" value="1"/>
</dbReference>
<evidence type="ECO:0000256" key="6">
    <source>
        <dbReference type="ARBA" id="ARBA00023054"/>
    </source>
</evidence>
<keyword evidence="3 7" id="KW-0396">Initiation factor</keyword>
<evidence type="ECO:0000313" key="11">
    <source>
        <dbReference type="Proteomes" id="UP000094236"/>
    </source>
</evidence>
<dbReference type="PANTHER" id="PTHR14005">
    <property type="entry name" value="EUKARYOTIC TRANSLATION INITIATION FACTOR 3, THETA SUBUNIT"/>
    <property type="match status" value="1"/>
</dbReference>
<feature type="compositionally biased region" description="Low complexity" evidence="8">
    <location>
        <begin position="852"/>
        <end position="867"/>
    </location>
</feature>
<comment type="function">
    <text evidence="7">RNA-binding component of the eukaryotic translation initiation factor 3 (eIF-3) complex, which is involved in protein synthesis of a specialized repertoire of mRNAs and, together with other initiation factors, stimulates binding of mRNA and methionyl-tRNAi to the 40S ribosome. The eIF-3 complex specifically targets and initiates translation of a subset of mRNAs involved in cell proliferation.</text>
</comment>
<evidence type="ECO:0000256" key="7">
    <source>
        <dbReference type="HAMAP-Rule" id="MF_03000"/>
    </source>
</evidence>
<evidence type="ECO:0000259" key="9">
    <source>
        <dbReference type="PROSITE" id="PS50250"/>
    </source>
</evidence>
<dbReference type="PROSITE" id="PS50250">
    <property type="entry name" value="PCI"/>
    <property type="match status" value="1"/>
</dbReference>
<dbReference type="SMART" id="SM00088">
    <property type="entry name" value="PINT"/>
    <property type="match status" value="1"/>
</dbReference>
<dbReference type="GO" id="GO:0016282">
    <property type="term" value="C:eukaryotic 43S preinitiation complex"/>
    <property type="evidence" value="ECO:0007669"/>
    <property type="project" value="UniProtKB-UniRule"/>
</dbReference>
<dbReference type="GO" id="GO:0002188">
    <property type="term" value="P:translation reinitiation"/>
    <property type="evidence" value="ECO:0007669"/>
    <property type="project" value="EnsemblFungi"/>
</dbReference>
<dbReference type="InterPro" id="IPR027512">
    <property type="entry name" value="EIF3A"/>
</dbReference>
<evidence type="ECO:0000256" key="2">
    <source>
        <dbReference type="ARBA" id="ARBA00022490"/>
    </source>
</evidence>
<dbReference type="OrthoDB" id="18884at2759"/>
<dbReference type="InterPro" id="IPR000717">
    <property type="entry name" value="PCI_dom"/>
</dbReference>
<feature type="domain" description="PCI" evidence="9">
    <location>
        <begin position="322"/>
        <end position="501"/>
    </location>
</feature>
<organism evidence="10 11">
    <name type="scientific">Pachysolen tannophilus NRRL Y-2460</name>
    <dbReference type="NCBI Taxonomy" id="669874"/>
    <lineage>
        <taxon>Eukaryota</taxon>
        <taxon>Fungi</taxon>
        <taxon>Dikarya</taxon>
        <taxon>Ascomycota</taxon>
        <taxon>Saccharomycotina</taxon>
        <taxon>Pichiomycetes</taxon>
        <taxon>Pachysolenaceae</taxon>
        <taxon>Pachysolen</taxon>
    </lineage>
</organism>
<accession>A0A1E4TYY9</accession>
<dbReference type="GO" id="GO:0001732">
    <property type="term" value="P:formation of cytoplasmic translation initiation complex"/>
    <property type="evidence" value="ECO:0007669"/>
    <property type="project" value="UniProtKB-UniRule"/>
</dbReference>
<dbReference type="GO" id="GO:0010494">
    <property type="term" value="C:cytoplasmic stress granule"/>
    <property type="evidence" value="ECO:0007669"/>
    <property type="project" value="EnsemblFungi"/>
</dbReference>
<dbReference type="InterPro" id="IPR054711">
    <property type="entry name" value="eIF3a_PCI_TPR-like"/>
</dbReference>
<dbReference type="FunFam" id="4.10.860.10:FF:000001">
    <property type="entry name" value="Eukaryotic translation initiation factor 3 subunit A"/>
    <property type="match status" value="1"/>
</dbReference>
<dbReference type="STRING" id="669874.A0A1E4TYY9"/>
<dbReference type="Gene3D" id="1.25.40.860">
    <property type="match status" value="2"/>
</dbReference>
<keyword evidence="2 7" id="KW-0963">Cytoplasm</keyword>
<dbReference type="GO" id="GO:0000131">
    <property type="term" value="C:incipient cellular bud site"/>
    <property type="evidence" value="ECO:0007669"/>
    <property type="project" value="EnsemblFungi"/>
</dbReference>
<feature type="compositionally biased region" description="Low complexity" evidence="8">
    <location>
        <begin position="898"/>
        <end position="919"/>
    </location>
</feature>
<feature type="compositionally biased region" description="Basic and acidic residues" evidence="8">
    <location>
        <begin position="797"/>
        <end position="838"/>
    </location>
</feature>
<dbReference type="GO" id="GO:0003743">
    <property type="term" value="F:translation initiation factor activity"/>
    <property type="evidence" value="ECO:0007669"/>
    <property type="project" value="UniProtKB-UniRule"/>
</dbReference>
<dbReference type="HAMAP" id="MF_03000">
    <property type="entry name" value="eIF3a"/>
    <property type="match status" value="1"/>
</dbReference>
<dbReference type="GO" id="GO:0043614">
    <property type="term" value="C:multi-eIF complex"/>
    <property type="evidence" value="ECO:0007669"/>
    <property type="project" value="EnsemblFungi"/>
</dbReference>
<name>A0A1E4TYY9_PACTA</name>
<comment type="subunit">
    <text evidence="7">Component of the eukaryotic translation initiation factor 3 (eIF-3) complex.</text>
</comment>
<evidence type="ECO:0000256" key="1">
    <source>
        <dbReference type="ARBA" id="ARBA00004496"/>
    </source>
</evidence>
<evidence type="ECO:0000256" key="3">
    <source>
        <dbReference type="ARBA" id="ARBA00022540"/>
    </source>
</evidence>
<keyword evidence="11" id="KW-1185">Reference proteome</keyword>
<sequence length="944" mass="108248">MPPQVVRPDSILKRAEELITAGQSEAALQTLYNLITSKRTRSVLPLELEPIALLFVELAVSLRNVKLVKDGLHQYKKNVQTSTNGLQSVETVVKKFIELSESKLNEAQIKADTVAVEEDDLEAAESPESILLSAVSTDDSKDRSDRELITPWLRFLWEGYRTVLDILRNNSKLELTYHKIVLQAFQFCYKFNRKTEFHRLCDLLRQHIQSATIYQKQQDYVAVNHVDLTDVDTLQRYLELRFQQLNFSVKLELWQESFRSVEDVHTLLSSSKRQTKPHMMVNYYENLAKIFAVSDNALFHAAAWQKFFNLYSQSPTATEAEIKHYASVFLLSTLAIPPEDGSGSSNVDFVRSKNFKLTSLLNLPKIPTRDSLIQSILNRGILNIVDPSLAKLYSLLEKSFHPLTLAKEIQPSFEIIEANVDLKKYAKPLSEVTLTKLFQQVSEIYESIKLDFLVELATFKSEFQKTPIEIENFLVNAGQKGLLSVKIDHDAKVVSFRTDPFEEKLFGTSNLQPIPAELVHSLLANLAQTLVITNSRIDPSIALAKEVARKRALELANKEFDAESKEVLSRFNILEERQRKLDEARRIKEEEEIRLRQEKAIAEKRAEQERIEQEAIRRRKEKLLREQEAIKEKEKKKIAEEINAKGIIKIDVDKLEDLDADKLRLMQVEQLTKDKKDLETKLRSLAKKMDHTERAYRRYELPLLAKDAELQKEKDKEIYEETKTKIIAQAKKEHESAIKLRDRLQKVVPDFEKFRAEVGAQKHEQYLAKVAELKAKLEAARQERISQVIAERKAFMEEELRNKKEAERRAAEEEEILKQKAEERRKREEAIEKQREIEQLALQKNNSTKRVASPSASASTGAGAAEAIPSDRPLSFAEKMRLKREQQQREGSNASNTSSPRAPASSLSPASASSKVASPSPAPAKKELTFSEKMKLKRAQEKRL</sequence>
<dbReference type="GO" id="GO:0033290">
    <property type="term" value="C:eukaryotic 48S preinitiation complex"/>
    <property type="evidence" value="ECO:0007669"/>
    <property type="project" value="UniProtKB-UniRule"/>
</dbReference>
<feature type="compositionally biased region" description="Basic and acidic residues" evidence="8">
    <location>
        <begin position="878"/>
        <end position="888"/>
    </location>
</feature>
<evidence type="ECO:0000313" key="10">
    <source>
        <dbReference type="EMBL" id="ODV96959.1"/>
    </source>
</evidence>
<protein>
    <recommendedName>
        <fullName evidence="7">Eukaryotic translation initiation factor 3 subunit A</fullName>
        <shortName evidence="7">eIF3a</shortName>
    </recommendedName>
    <alternativeName>
        <fullName evidence="7">Eukaryotic translation initiation factor 3 110 kDa subunit homolog</fullName>
        <shortName evidence="7">eIF3 p110</shortName>
    </alternativeName>
    <alternativeName>
        <fullName evidence="7">Translation initiation factor eIF3, p110 subunit homolog</fullName>
    </alternativeName>
</protein>
<dbReference type="AlphaFoldDB" id="A0A1E4TYY9"/>
<evidence type="ECO:0000256" key="8">
    <source>
        <dbReference type="SAM" id="MobiDB-lite"/>
    </source>
</evidence>
<feature type="coiled-coil region" evidence="7">
    <location>
        <begin position="574"/>
        <end position="644"/>
    </location>
</feature>